<feature type="transmembrane region" description="Helical" evidence="9">
    <location>
        <begin position="93"/>
        <end position="113"/>
    </location>
</feature>
<evidence type="ECO:0000256" key="4">
    <source>
        <dbReference type="ARBA" id="ARBA00022692"/>
    </source>
</evidence>
<feature type="transmembrane region" description="Helical" evidence="9">
    <location>
        <begin position="208"/>
        <end position="231"/>
    </location>
</feature>
<feature type="transmembrane region" description="Helical" evidence="9">
    <location>
        <begin position="150"/>
        <end position="170"/>
    </location>
</feature>
<dbReference type="EMBL" id="LVLB01000002">
    <property type="protein sequence ID" value="KYO03694.1"/>
    <property type="molecule type" value="Genomic_DNA"/>
</dbReference>
<evidence type="ECO:0000256" key="9">
    <source>
        <dbReference type="SAM" id="Phobius"/>
    </source>
</evidence>
<dbReference type="Gene3D" id="1.20.1250.20">
    <property type="entry name" value="MFS general substrate transporter like domains"/>
    <property type="match status" value="1"/>
</dbReference>
<name>A0A151LWY1_9APIC</name>
<comment type="subcellular location">
    <subcellularLocation>
        <location evidence="1">Membrane</location>
        <topology evidence="1">Multi-pass membrane protein</topology>
    </subcellularLocation>
</comment>
<keyword evidence="4 9" id="KW-0812">Transmembrane</keyword>
<dbReference type="PANTHER" id="PTHR20772">
    <property type="entry name" value="PROTEIN FMP42"/>
    <property type="match status" value="1"/>
</dbReference>
<dbReference type="Proteomes" id="UP000076004">
    <property type="component" value="Chromosome 1"/>
</dbReference>
<feature type="transmembrane region" description="Helical" evidence="9">
    <location>
        <begin position="472"/>
        <end position="490"/>
    </location>
</feature>
<feature type="transmembrane region" description="Helical" evidence="9">
    <location>
        <begin position="502"/>
        <end position="525"/>
    </location>
</feature>
<dbReference type="RefSeq" id="XP_018643888.1">
    <property type="nucleotide sequence ID" value="XM_018783604.1"/>
</dbReference>
<proteinExistence type="inferred from homology"/>
<comment type="similarity">
    <text evidence="2">Belongs to the SLC43A transporter (TC 2.A.1.44) family.</text>
</comment>
<dbReference type="InterPro" id="IPR036259">
    <property type="entry name" value="MFS_trans_sf"/>
</dbReference>
<dbReference type="GO" id="GO:0016020">
    <property type="term" value="C:membrane"/>
    <property type="evidence" value="ECO:0007669"/>
    <property type="project" value="UniProtKB-SubCell"/>
</dbReference>
<feature type="transmembrane region" description="Helical" evidence="9">
    <location>
        <begin position="177"/>
        <end position="196"/>
    </location>
</feature>
<comment type="caution">
    <text evidence="10">The sequence shown here is derived from an EMBL/GenBank/DDBJ whole genome shotgun (WGS) entry which is preliminary data.</text>
</comment>
<evidence type="ECO:0000313" key="10">
    <source>
        <dbReference type="EMBL" id="KYO03694.1"/>
    </source>
</evidence>
<feature type="transmembrane region" description="Helical" evidence="9">
    <location>
        <begin position="415"/>
        <end position="437"/>
    </location>
</feature>
<feature type="compositionally biased region" description="Basic and acidic residues" evidence="8">
    <location>
        <begin position="283"/>
        <end position="292"/>
    </location>
</feature>
<feature type="transmembrane region" description="Helical" evidence="9">
    <location>
        <begin position="537"/>
        <end position="557"/>
    </location>
</feature>
<feature type="compositionally biased region" description="Basic and acidic residues" evidence="8">
    <location>
        <begin position="249"/>
        <end position="259"/>
    </location>
</feature>
<feature type="transmembrane region" description="Helical" evidence="9">
    <location>
        <begin position="379"/>
        <end position="403"/>
    </location>
</feature>
<evidence type="ECO:0000256" key="3">
    <source>
        <dbReference type="ARBA" id="ARBA00022448"/>
    </source>
</evidence>
<reference evidence="10 11" key="1">
    <citation type="journal article" date="2016" name="Nat. Commun.">
        <title>Genomes of cryptic chimpanzee Plasmodium species reveal key evolutionary events leading to human malaria.</title>
        <authorList>
            <person name="Sundararaman S.A."/>
            <person name="Plenderleith L.J."/>
            <person name="Liu W."/>
            <person name="Loy D.E."/>
            <person name="Learn G.H."/>
            <person name="Li Y."/>
            <person name="Shaw K.S."/>
            <person name="Ayouba A."/>
            <person name="Peeters M."/>
            <person name="Speede S."/>
            <person name="Shaw G.M."/>
            <person name="Bushman F.D."/>
            <person name="Brisson D."/>
            <person name="Rayner J.C."/>
            <person name="Sharp P.M."/>
            <person name="Hahn B.H."/>
        </authorList>
    </citation>
    <scope>NUCLEOTIDE SEQUENCE [LARGE SCALE GENOMIC DNA]</scope>
    <source>
        <strain evidence="10 11">SY75</strain>
    </source>
</reference>
<evidence type="ECO:0000256" key="2">
    <source>
        <dbReference type="ARBA" id="ARBA00006595"/>
    </source>
</evidence>
<protein>
    <submittedName>
        <fullName evidence="10">Putative transporter 1</fullName>
    </submittedName>
</protein>
<dbReference type="VEuPathDB" id="PlasmoDB:PGSY75_0104800"/>
<evidence type="ECO:0000256" key="1">
    <source>
        <dbReference type="ARBA" id="ARBA00004141"/>
    </source>
</evidence>
<keyword evidence="7 9" id="KW-0472">Membrane</keyword>
<dbReference type="AlphaFoldDB" id="A0A151LWY1"/>
<feature type="transmembrane region" description="Helical" evidence="9">
    <location>
        <begin position="38"/>
        <end position="58"/>
    </location>
</feature>
<keyword evidence="5" id="KW-0029">Amino-acid transport</keyword>
<dbReference type="PANTHER" id="PTHR20772:SF2">
    <property type="entry name" value="PROTEIN FMP42"/>
    <property type="match status" value="1"/>
</dbReference>
<organism evidence="10 11">
    <name type="scientific">Plasmodium gaboni</name>
    <dbReference type="NCBI Taxonomy" id="647221"/>
    <lineage>
        <taxon>Eukaryota</taxon>
        <taxon>Sar</taxon>
        <taxon>Alveolata</taxon>
        <taxon>Apicomplexa</taxon>
        <taxon>Aconoidasida</taxon>
        <taxon>Haemosporida</taxon>
        <taxon>Plasmodiidae</taxon>
        <taxon>Plasmodium</taxon>
        <taxon>Plasmodium (Laverania)</taxon>
    </lineage>
</organism>
<sequence length="586" mass="66425">MKNSIFHKVIKGVKGLKLKTDPNLPGAKQKTPLNIKRFSLLIILIIYTATSACIYFDWSAIRNLLLHVGKYKHLNVDEYSDITLSPQYKRINALYPMTLAVHFTTSVFCGFLYDHIGPKFTAIIGQLFNIICWILLSIDTKVVDTTLWGFIFLGLGADTAFIPALTVSNLYPDASTFILTVIGAAASLSYAVPATLDLILKYFPNISFRYICYGYILLILVPCLLTAAFLLPLKPFKALDYYLEKNNETTKHTNGEGRSRSSNNNYTNEEDEFNFKNNTSGMIDKDSREKNVNTDAQNDDNDDNISSHDLENNIKINKNNNNNNNINNNNNYNNITKKNTKISDQSTVKKDKCIDSSKNILHDEEDFHKKSIFLFFKILISYPSVCVITYFILFNISTVFYGMVTDTYFSYDRSIINVINILMPLSSIPCVIFGRFINKYGAAVIILTINTLSVLMHLCALIKFRFAGLCSAFLYMCVTSVYTSQIYCFIQNSFPSVVFGKLLGFASLCGGVFSLLCENLYDLIITKDSSSIDPTNISLLIVIVFIIMFLPLSILYVRKYERSIENFGEKNKLPMNSQVNKNKHEF</sequence>
<evidence type="ECO:0000256" key="6">
    <source>
        <dbReference type="ARBA" id="ARBA00022989"/>
    </source>
</evidence>
<evidence type="ECO:0000256" key="5">
    <source>
        <dbReference type="ARBA" id="ARBA00022970"/>
    </source>
</evidence>
<dbReference type="GeneID" id="29774225"/>
<dbReference type="GO" id="GO:0006865">
    <property type="term" value="P:amino acid transport"/>
    <property type="evidence" value="ECO:0007669"/>
    <property type="project" value="UniProtKB-KW"/>
</dbReference>
<keyword evidence="6 9" id="KW-1133">Transmembrane helix</keyword>
<dbReference type="SUPFAM" id="SSF103473">
    <property type="entry name" value="MFS general substrate transporter"/>
    <property type="match status" value="1"/>
</dbReference>
<evidence type="ECO:0000256" key="8">
    <source>
        <dbReference type="SAM" id="MobiDB-lite"/>
    </source>
</evidence>
<gene>
    <name evidence="10" type="ORF">PGSY75_0104800</name>
</gene>
<accession>A0A151LWY1</accession>
<dbReference type="VEuPathDB" id="PlasmoDB:PGABG01_0103200"/>
<dbReference type="InterPro" id="IPR052599">
    <property type="entry name" value="SLC43A_AATransporter"/>
</dbReference>
<evidence type="ECO:0000313" key="11">
    <source>
        <dbReference type="Proteomes" id="UP000076004"/>
    </source>
</evidence>
<keyword evidence="3" id="KW-0813">Transport</keyword>
<feature type="transmembrane region" description="Helical" evidence="9">
    <location>
        <begin position="120"/>
        <end position="138"/>
    </location>
</feature>
<dbReference type="KEGG" id="pgab:PGSY75_0104800"/>
<evidence type="ECO:0000256" key="7">
    <source>
        <dbReference type="ARBA" id="ARBA00023136"/>
    </source>
</evidence>
<feature type="region of interest" description="Disordered" evidence="8">
    <location>
        <begin position="249"/>
        <end position="309"/>
    </location>
</feature>
<feature type="transmembrane region" description="Helical" evidence="9">
    <location>
        <begin position="444"/>
        <end position="466"/>
    </location>
</feature>